<dbReference type="SUPFAM" id="SSF55874">
    <property type="entry name" value="ATPase domain of HSP90 chaperone/DNA topoisomerase II/histidine kinase"/>
    <property type="match status" value="1"/>
</dbReference>
<proteinExistence type="predicted"/>
<dbReference type="PANTHER" id="PTHR43047:SF9">
    <property type="entry name" value="HISTIDINE KINASE"/>
    <property type="match status" value="1"/>
</dbReference>
<feature type="domain" description="Histidine kinase" evidence="7">
    <location>
        <begin position="248"/>
        <end position="425"/>
    </location>
</feature>
<accession>A0A4D7C9Q7</accession>
<evidence type="ECO:0000256" key="3">
    <source>
        <dbReference type="ARBA" id="ARBA00022679"/>
    </source>
</evidence>
<keyword evidence="9" id="KW-1185">Reference proteome</keyword>
<dbReference type="Pfam" id="PF02518">
    <property type="entry name" value="HATPase_c"/>
    <property type="match status" value="1"/>
</dbReference>
<keyword evidence="4" id="KW-0418">Kinase</keyword>
<dbReference type="CDD" id="cd00075">
    <property type="entry name" value="HATPase"/>
    <property type="match status" value="1"/>
</dbReference>
<dbReference type="SUPFAM" id="SSF55785">
    <property type="entry name" value="PYP-like sensor domain (PAS domain)"/>
    <property type="match status" value="1"/>
</dbReference>
<dbReference type="CDD" id="cd00082">
    <property type="entry name" value="HisKA"/>
    <property type="match status" value="1"/>
</dbReference>
<dbReference type="InterPro" id="IPR005467">
    <property type="entry name" value="His_kinase_dom"/>
</dbReference>
<dbReference type="CDD" id="cd00130">
    <property type="entry name" value="PAS"/>
    <property type="match status" value="1"/>
</dbReference>
<protein>
    <recommendedName>
        <fullName evidence="2">histidine kinase</fullName>
        <ecNumber evidence="2">2.7.13.3</ecNumber>
    </recommendedName>
</protein>
<dbReference type="Proteomes" id="UP000298714">
    <property type="component" value="Chromosome"/>
</dbReference>
<dbReference type="Pfam" id="PF00512">
    <property type="entry name" value="HisKA"/>
    <property type="match status" value="1"/>
</dbReference>
<dbReference type="PROSITE" id="PS50109">
    <property type="entry name" value="HIS_KIN"/>
    <property type="match status" value="1"/>
</dbReference>
<evidence type="ECO:0000256" key="5">
    <source>
        <dbReference type="SAM" id="Coils"/>
    </source>
</evidence>
<dbReference type="InterPro" id="IPR003661">
    <property type="entry name" value="HisK_dim/P_dom"/>
</dbReference>
<reference evidence="9" key="1">
    <citation type="submission" date="2019-04" db="EMBL/GenBank/DDBJ databases">
        <title>Complete genome sequence of Sphingomonas sp. W1-2-3.</title>
        <authorList>
            <person name="Im W.T."/>
        </authorList>
    </citation>
    <scope>NUCLEOTIDE SEQUENCE [LARGE SCALE GENOMIC DNA]</scope>
    <source>
        <strain evidence="9">W1-2-3</strain>
    </source>
</reference>
<dbReference type="EMBL" id="CP039704">
    <property type="protein sequence ID" value="QCI79727.1"/>
    <property type="molecule type" value="Genomic_DNA"/>
</dbReference>
<dbReference type="GO" id="GO:0009927">
    <property type="term" value="F:histidine phosphotransfer kinase activity"/>
    <property type="evidence" value="ECO:0007669"/>
    <property type="project" value="TreeGrafter"/>
</dbReference>
<evidence type="ECO:0000313" key="8">
    <source>
        <dbReference type="EMBL" id="QCI79727.1"/>
    </source>
</evidence>
<dbReference type="InterPro" id="IPR003594">
    <property type="entry name" value="HATPase_dom"/>
</dbReference>
<dbReference type="SMART" id="SM00387">
    <property type="entry name" value="HATPase_c"/>
    <property type="match status" value="1"/>
</dbReference>
<dbReference type="PANTHER" id="PTHR43047">
    <property type="entry name" value="TWO-COMPONENT HISTIDINE PROTEIN KINASE"/>
    <property type="match status" value="1"/>
</dbReference>
<dbReference type="KEGG" id="hgn:E6W36_09885"/>
<dbReference type="Gene3D" id="1.10.287.130">
    <property type="match status" value="1"/>
</dbReference>
<sequence length="485" mass="52895">MDTRSKALDAPLNGEAARCAERLIASVIGAPSARVIMSSAMTGASLGMADVVQLLDETSHSLQFSKDLLAATLEHIDPGVSVVDKDLRLVAWNRRYVEIFDYPPGFVRVGQPVDDLIRYNAMRGECGPGEVDALVARRMMHMRRAQPHTFERVRPGGTIIKTVGGPMPDGGYVMCFTDVTLERRAQQALEAARDELEARVTERTRAFMEANRDLAREADRTRQLAAELRLAQQASDAANRDKTRFLAAASHDLQQPLHAARLLCGALGAQVDDKGQALTRKIDAAIGAADRLLKSLLDISRLDAGGIQPKPSAWRIGELFEELEAEFAPLAAERGLSLRVRSRPVAVYTDRVLLRSILQNFLSNALRYTRAGGVLLACRVRGDKVRLEVWDSGPGIPEDMHGAIFEEFRRCRPFRERSRGGPGPGHRAADRPSAGCRPGIVLAPEARKPLLGQPAAACAAPFEPSNDPAACALRRTPEPAGAMRR</sequence>
<evidence type="ECO:0000256" key="2">
    <source>
        <dbReference type="ARBA" id="ARBA00012438"/>
    </source>
</evidence>
<gene>
    <name evidence="8" type="ORF">E6W36_09885</name>
</gene>
<dbReference type="InterPro" id="IPR000014">
    <property type="entry name" value="PAS"/>
</dbReference>
<evidence type="ECO:0000313" key="9">
    <source>
        <dbReference type="Proteomes" id="UP000298714"/>
    </source>
</evidence>
<keyword evidence="5" id="KW-0175">Coiled coil</keyword>
<organism evidence="8 9">
    <name type="scientific">Hankyongella ginsenosidimutans</name>
    <dbReference type="NCBI Taxonomy" id="1763828"/>
    <lineage>
        <taxon>Bacteria</taxon>
        <taxon>Pseudomonadati</taxon>
        <taxon>Pseudomonadota</taxon>
        <taxon>Alphaproteobacteria</taxon>
        <taxon>Sphingomonadales</taxon>
        <taxon>Sphingomonadaceae</taxon>
        <taxon>Hankyongella</taxon>
    </lineage>
</organism>
<evidence type="ECO:0000256" key="4">
    <source>
        <dbReference type="ARBA" id="ARBA00022777"/>
    </source>
</evidence>
<feature type="region of interest" description="Disordered" evidence="6">
    <location>
        <begin position="415"/>
        <end position="435"/>
    </location>
</feature>
<dbReference type="InterPro" id="IPR035965">
    <property type="entry name" value="PAS-like_dom_sf"/>
</dbReference>
<dbReference type="InterPro" id="IPR036097">
    <property type="entry name" value="HisK_dim/P_sf"/>
</dbReference>
<dbReference type="GO" id="GO:0005886">
    <property type="term" value="C:plasma membrane"/>
    <property type="evidence" value="ECO:0007669"/>
    <property type="project" value="TreeGrafter"/>
</dbReference>
<dbReference type="SUPFAM" id="SSF47384">
    <property type="entry name" value="Homodimeric domain of signal transducing histidine kinase"/>
    <property type="match status" value="1"/>
</dbReference>
<evidence type="ECO:0000256" key="1">
    <source>
        <dbReference type="ARBA" id="ARBA00000085"/>
    </source>
</evidence>
<dbReference type="SMART" id="SM00388">
    <property type="entry name" value="HisKA"/>
    <property type="match status" value="1"/>
</dbReference>
<dbReference type="Pfam" id="PF12860">
    <property type="entry name" value="PAS_7"/>
    <property type="match status" value="1"/>
</dbReference>
<dbReference type="InterPro" id="IPR036890">
    <property type="entry name" value="HATPase_C_sf"/>
</dbReference>
<comment type="catalytic activity">
    <reaction evidence="1">
        <text>ATP + protein L-histidine = ADP + protein N-phospho-L-histidine.</text>
        <dbReference type="EC" id="2.7.13.3"/>
    </reaction>
</comment>
<feature type="coiled-coil region" evidence="5">
    <location>
        <begin position="179"/>
        <end position="231"/>
    </location>
</feature>
<feature type="region of interest" description="Disordered" evidence="6">
    <location>
        <begin position="463"/>
        <end position="485"/>
    </location>
</feature>
<evidence type="ECO:0000256" key="6">
    <source>
        <dbReference type="SAM" id="MobiDB-lite"/>
    </source>
</evidence>
<dbReference type="AlphaFoldDB" id="A0A4D7C9Q7"/>
<dbReference type="GO" id="GO:0000155">
    <property type="term" value="F:phosphorelay sensor kinase activity"/>
    <property type="evidence" value="ECO:0007669"/>
    <property type="project" value="InterPro"/>
</dbReference>
<dbReference type="EC" id="2.7.13.3" evidence="2"/>
<dbReference type="Gene3D" id="3.30.450.20">
    <property type="entry name" value="PAS domain"/>
    <property type="match status" value="1"/>
</dbReference>
<keyword evidence="3" id="KW-0808">Transferase</keyword>
<dbReference type="Gene3D" id="3.30.565.10">
    <property type="entry name" value="Histidine kinase-like ATPase, C-terminal domain"/>
    <property type="match status" value="1"/>
</dbReference>
<evidence type="ECO:0000259" key="7">
    <source>
        <dbReference type="PROSITE" id="PS50109"/>
    </source>
</evidence>
<name>A0A4D7C9Q7_9SPHN</name>